<evidence type="ECO:0000313" key="3">
    <source>
        <dbReference type="Proteomes" id="UP000271098"/>
    </source>
</evidence>
<protein>
    <submittedName>
        <fullName evidence="2 4">Uncharacterized protein</fullName>
    </submittedName>
</protein>
<keyword evidence="3" id="KW-1185">Reference proteome</keyword>
<dbReference type="WBParaSite" id="GPUH_0000603701-mRNA-1">
    <property type="protein sequence ID" value="GPUH_0000603701-mRNA-1"/>
    <property type="gene ID" value="GPUH_0000603701"/>
</dbReference>
<organism evidence="4">
    <name type="scientific">Gongylonema pulchrum</name>
    <dbReference type="NCBI Taxonomy" id="637853"/>
    <lineage>
        <taxon>Eukaryota</taxon>
        <taxon>Metazoa</taxon>
        <taxon>Ecdysozoa</taxon>
        <taxon>Nematoda</taxon>
        <taxon>Chromadorea</taxon>
        <taxon>Rhabditida</taxon>
        <taxon>Spirurina</taxon>
        <taxon>Spiruromorpha</taxon>
        <taxon>Spiruroidea</taxon>
        <taxon>Gongylonematidae</taxon>
        <taxon>Gongylonema</taxon>
    </lineage>
</organism>
<dbReference type="EMBL" id="UYRT01013547">
    <property type="protein sequence ID" value="VDK53139.1"/>
    <property type="molecule type" value="Genomic_DNA"/>
</dbReference>
<gene>
    <name evidence="2" type="ORF">GPUH_LOCUS6029</name>
</gene>
<reference evidence="4" key="1">
    <citation type="submission" date="2016-06" db="UniProtKB">
        <authorList>
            <consortium name="WormBaseParasite"/>
        </authorList>
    </citation>
    <scope>IDENTIFICATION</scope>
</reference>
<feature type="region of interest" description="Disordered" evidence="1">
    <location>
        <begin position="17"/>
        <end position="51"/>
    </location>
</feature>
<feature type="compositionally biased region" description="Acidic residues" evidence="1">
    <location>
        <begin position="25"/>
        <end position="34"/>
    </location>
</feature>
<reference evidence="2 3" key="2">
    <citation type="submission" date="2018-11" db="EMBL/GenBank/DDBJ databases">
        <authorList>
            <consortium name="Pathogen Informatics"/>
        </authorList>
    </citation>
    <scope>NUCLEOTIDE SEQUENCE [LARGE SCALE GENOMIC DNA]</scope>
</reference>
<dbReference type="OrthoDB" id="5876797at2759"/>
<dbReference type="AlphaFoldDB" id="A0A183DBD8"/>
<evidence type="ECO:0000256" key="1">
    <source>
        <dbReference type="SAM" id="MobiDB-lite"/>
    </source>
</evidence>
<dbReference type="Proteomes" id="UP000271098">
    <property type="component" value="Unassembled WGS sequence"/>
</dbReference>
<accession>A0A183DBD8</accession>
<name>A0A183DBD8_9BILA</name>
<sequence>MLQNHLDQCIVTVRAKSPDGHLEALTEESDEDTDTVYSQEPTQNADSKRLSAALTSSTLTSSTEAPFEFPIETSWKPQHKVHFKEC</sequence>
<evidence type="ECO:0000313" key="2">
    <source>
        <dbReference type="EMBL" id="VDK53139.1"/>
    </source>
</evidence>
<proteinExistence type="predicted"/>
<feature type="compositionally biased region" description="Polar residues" evidence="1">
    <location>
        <begin position="35"/>
        <end position="45"/>
    </location>
</feature>
<evidence type="ECO:0000313" key="4">
    <source>
        <dbReference type="WBParaSite" id="GPUH_0000603701-mRNA-1"/>
    </source>
</evidence>